<dbReference type="Proteomes" id="UP000001971">
    <property type="component" value="Chromosome"/>
</dbReference>
<dbReference type="KEGG" id="ypa:YPA_1958"/>
<evidence type="ECO:0000259" key="2">
    <source>
        <dbReference type="Pfam" id="PF08714"/>
    </source>
</evidence>
<organism evidence="3 4">
    <name type="scientific">Yersinia pestis bv. Antiqua (strain Antiqua)</name>
    <dbReference type="NCBI Taxonomy" id="360102"/>
    <lineage>
        <taxon>Bacteria</taxon>
        <taxon>Pseudomonadati</taxon>
        <taxon>Pseudomonadota</taxon>
        <taxon>Gammaproteobacteria</taxon>
        <taxon>Enterobacterales</taxon>
        <taxon>Yersiniaceae</taxon>
        <taxon>Yersinia</taxon>
    </lineage>
</organism>
<keyword evidence="1" id="KW-0456">Lyase</keyword>
<evidence type="ECO:0000256" key="1">
    <source>
        <dbReference type="ARBA" id="ARBA00023239"/>
    </source>
</evidence>
<dbReference type="GeneID" id="57976221"/>
<sequence>MQMYIGEGFAGNGVNAAHINIMIGPRDGVVGQAFAASLASPSQGHYPFIVVIKPNVAAKPMTLYVNKAEIRSELHGRATWGASQAAVAKAVAEALLANLFPPEAEDDWCIITANWVNIDCDDIDEVYRNNYRACTTALHAAMAKTPKRDQLTHALTQLSNPFFTPKA</sequence>
<dbReference type="Gene3D" id="3.30.230.60">
    <property type="entry name" value="Formaldehyde-activating enzyme"/>
    <property type="match status" value="1"/>
</dbReference>
<dbReference type="PATRIC" id="fig|360102.15.peg.580"/>
<dbReference type="NCBIfam" id="TIGR03126">
    <property type="entry name" value="one_C_fae"/>
    <property type="match status" value="1"/>
</dbReference>
<dbReference type="InterPro" id="IPR020568">
    <property type="entry name" value="Ribosomal_Su5_D2-typ_SF"/>
</dbReference>
<evidence type="ECO:0000313" key="3">
    <source>
        <dbReference type="EMBL" id="ABG13924.1"/>
    </source>
</evidence>
<accession>A0A0E1NUP9</accession>
<feature type="domain" description="Formaldehyde-activating enzyme" evidence="2">
    <location>
        <begin position="5"/>
        <end position="162"/>
    </location>
</feature>
<dbReference type="InterPro" id="IPR037075">
    <property type="entry name" value="HCHO-activating_enzyme_sf"/>
</dbReference>
<dbReference type="GO" id="GO:0016840">
    <property type="term" value="F:carbon-nitrogen lyase activity"/>
    <property type="evidence" value="ECO:0007669"/>
    <property type="project" value="InterPro"/>
</dbReference>
<dbReference type="EMBL" id="CP000308">
    <property type="protein sequence ID" value="ABG13924.1"/>
    <property type="molecule type" value="Genomic_DNA"/>
</dbReference>
<gene>
    <name evidence="3" type="ordered locus">YPA_1958</name>
</gene>
<name>A0A0E1NUP9_YERPA</name>
<dbReference type="InterPro" id="IPR014826">
    <property type="entry name" value="HCHO-activating_enzyme"/>
</dbReference>
<evidence type="ECO:0000313" key="4">
    <source>
        <dbReference type="Proteomes" id="UP000001971"/>
    </source>
</evidence>
<proteinExistence type="predicted"/>
<dbReference type="SUPFAM" id="SSF54211">
    <property type="entry name" value="Ribosomal protein S5 domain 2-like"/>
    <property type="match status" value="1"/>
</dbReference>
<dbReference type="Pfam" id="PF08714">
    <property type="entry name" value="Fae"/>
    <property type="match status" value="1"/>
</dbReference>
<protein>
    <recommendedName>
        <fullName evidence="2">Formaldehyde-activating enzyme domain-containing protein</fullName>
    </recommendedName>
</protein>
<dbReference type="AlphaFoldDB" id="A0A0E1NUP9"/>
<dbReference type="HOGENOM" id="CLU_105382_0_0_6"/>
<dbReference type="RefSeq" id="WP_002211864.1">
    <property type="nucleotide sequence ID" value="NC_008150.1"/>
</dbReference>
<reference evidence="3 4" key="1">
    <citation type="journal article" date="2006" name="J. Bacteriol.">
        <title>Complete genome sequence of Yersinia pestis strains Antiqua and Nepal516: evidence of gene reduction in an emerging pathogen.</title>
        <authorList>
            <person name="Chain P.S."/>
            <person name="Hu P."/>
            <person name="Malfatti S.A."/>
            <person name="Radnedge L."/>
            <person name="Larimer F."/>
            <person name="Vergez L.M."/>
            <person name="Worsham P."/>
            <person name="Chu M.C."/>
            <person name="Andersen G.L."/>
        </authorList>
    </citation>
    <scope>NUCLEOTIDE SEQUENCE [LARGE SCALE GENOMIC DNA]</scope>
    <source>
        <strain evidence="3 4">Antiqua</strain>
    </source>
</reference>
<dbReference type="GO" id="GO:0016051">
    <property type="term" value="P:carbohydrate biosynthetic process"/>
    <property type="evidence" value="ECO:0007669"/>
    <property type="project" value="InterPro"/>
</dbReference>